<evidence type="ECO:0000313" key="3">
    <source>
        <dbReference type="Proteomes" id="UP000184291"/>
    </source>
</evidence>
<reference evidence="3" key="1">
    <citation type="submission" date="2016-09" db="EMBL/GenBank/DDBJ databases">
        <authorList>
            <person name="Strepis N."/>
        </authorList>
    </citation>
    <scope>NUCLEOTIDE SEQUENCE [LARGE SCALE GENOMIC DNA]</scope>
</reference>
<dbReference type="Pfam" id="PF01636">
    <property type="entry name" value="APH"/>
    <property type="match status" value="1"/>
</dbReference>
<dbReference type="EMBL" id="FQTT01000001">
    <property type="protein sequence ID" value="SHE24050.1"/>
    <property type="molecule type" value="Genomic_DNA"/>
</dbReference>
<dbReference type="OrthoDB" id="581471at2"/>
<dbReference type="RefSeq" id="WP_073327231.1">
    <property type="nucleotide sequence ID" value="NZ_FQTT01000001.1"/>
</dbReference>
<keyword evidence="3" id="KW-1185">Reference proteome</keyword>
<organism evidence="2 3">
    <name type="scientific">Actinomyces glycerinitolerans</name>
    <dbReference type="NCBI Taxonomy" id="1892869"/>
    <lineage>
        <taxon>Bacteria</taxon>
        <taxon>Bacillati</taxon>
        <taxon>Actinomycetota</taxon>
        <taxon>Actinomycetes</taxon>
        <taxon>Actinomycetales</taxon>
        <taxon>Actinomycetaceae</taxon>
        <taxon>Actinomyces</taxon>
    </lineage>
</organism>
<accession>A0A1M4RVX0</accession>
<dbReference type="InterPro" id="IPR011009">
    <property type="entry name" value="Kinase-like_dom_sf"/>
</dbReference>
<dbReference type="GO" id="GO:0016740">
    <property type="term" value="F:transferase activity"/>
    <property type="evidence" value="ECO:0007669"/>
    <property type="project" value="UniProtKB-KW"/>
</dbReference>
<feature type="domain" description="Aminoglycoside phosphotransferase" evidence="1">
    <location>
        <begin position="127"/>
        <end position="338"/>
    </location>
</feature>
<dbReference type="STRING" id="1892869.ACGLYG10_0248"/>
<evidence type="ECO:0000313" key="2">
    <source>
        <dbReference type="EMBL" id="SHE24050.1"/>
    </source>
</evidence>
<proteinExistence type="predicted"/>
<dbReference type="Proteomes" id="UP000184291">
    <property type="component" value="Unassembled WGS sequence"/>
</dbReference>
<keyword evidence="2" id="KW-0808">Transferase</keyword>
<dbReference type="InterPro" id="IPR002575">
    <property type="entry name" value="Aminoglycoside_PTrfase"/>
</dbReference>
<protein>
    <submittedName>
        <fullName evidence="2">Aminoglycoside phosphotransferase</fullName>
    </submittedName>
</protein>
<dbReference type="Gene3D" id="3.90.1200.10">
    <property type="match status" value="1"/>
</dbReference>
<dbReference type="AlphaFoldDB" id="A0A1M4RVX0"/>
<dbReference type="SUPFAM" id="SSF56112">
    <property type="entry name" value="Protein kinase-like (PK-like)"/>
    <property type="match status" value="1"/>
</dbReference>
<sequence>MYVSSTRSAVDMVLAPDRLSELVGAPVRAARMRIKPGVSVTVSLLRADTGRSAGWARLLWPGSRVKAAKAARRADRLGMRTTQRDTGDGLLFQSGEVAADPALVKHTAAARDADLLGALEGNLLRYNPLRRLVVRTPGGVVRVTAASQRRVNALQDFASRHVPVPPQLPVPDPPGTGHVSIQRFVGDTDLSRHHDQTATARAGAALAALHAATTALPEALRRNLESLVPDAENPALVHTRILNHLDPTLAARVHRLGEVMPRQPWEEPVFIHGDASPDQVLLDRSTGRIWLTDFDRARLAPAVVDLGSYLAMADSSTALALLEGYADAGGRVPGDDQLRQAVARARLERLQDPLRHGDPHWRRRIAAEIDRIEALLDASPGRAGWGFGKNLHCRQSQEAS</sequence>
<name>A0A1M4RVX0_9ACTO</name>
<evidence type="ECO:0000259" key="1">
    <source>
        <dbReference type="Pfam" id="PF01636"/>
    </source>
</evidence>
<gene>
    <name evidence="2" type="ORF">ACGLYG10_0248</name>
</gene>